<dbReference type="RefSeq" id="WP_253329959.1">
    <property type="nucleotide sequence ID" value="NZ_JAMYXC010000046.1"/>
</dbReference>
<dbReference type="Gene3D" id="3.40.50.1820">
    <property type="entry name" value="alpha/beta hydrolase"/>
    <property type="match status" value="1"/>
</dbReference>
<dbReference type="AlphaFoldDB" id="A0A9X2FMH3"/>
<protein>
    <submittedName>
        <fullName evidence="1">Uncharacterized protein</fullName>
    </submittedName>
</protein>
<accession>A0A9X2FMH3</accession>
<dbReference type="SUPFAM" id="SSF53474">
    <property type="entry name" value="alpha/beta-Hydrolases"/>
    <property type="match status" value="1"/>
</dbReference>
<evidence type="ECO:0000313" key="1">
    <source>
        <dbReference type="EMBL" id="MCP1167647.1"/>
    </source>
</evidence>
<keyword evidence="2" id="KW-1185">Reference proteome</keyword>
<name>A0A9X2FMH3_9RHOB</name>
<dbReference type="Proteomes" id="UP001139477">
    <property type="component" value="Unassembled WGS sequence"/>
</dbReference>
<reference evidence="1" key="1">
    <citation type="submission" date="2022-06" db="EMBL/GenBank/DDBJ databases">
        <title>Limimaricola sediminis sp. nov., isolated from an intertidal sediment.</title>
        <authorList>
            <person name="Shao X."/>
        </authorList>
    </citation>
    <scope>NUCLEOTIDE SEQUENCE</scope>
    <source>
        <strain evidence="1">ASW11-118</strain>
    </source>
</reference>
<organism evidence="1 2">
    <name type="scientific">Limimaricola litoreus</name>
    <dbReference type="NCBI Taxonomy" id="2955316"/>
    <lineage>
        <taxon>Bacteria</taxon>
        <taxon>Pseudomonadati</taxon>
        <taxon>Pseudomonadota</taxon>
        <taxon>Alphaproteobacteria</taxon>
        <taxon>Rhodobacterales</taxon>
        <taxon>Paracoccaceae</taxon>
        <taxon>Limimaricola</taxon>
    </lineage>
</organism>
<gene>
    <name evidence="1" type="ORF">NHG85_03725</name>
</gene>
<dbReference type="EMBL" id="JAMYXC010000046">
    <property type="protein sequence ID" value="MCP1167647.1"/>
    <property type="molecule type" value="Genomic_DNA"/>
</dbReference>
<comment type="caution">
    <text evidence="1">The sequence shown here is derived from an EMBL/GenBank/DDBJ whole genome shotgun (WGS) entry which is preliminary data.</text>
</comment>
<feature type="non-terminal residue" evidence="1">
    <location>
        <position position="1"/>
    </location>
</feature>
<dbReference type="InterPro" id="IPR029058">
    <property type="entry name" value="AB_hydrolase_fold"/>
</dbReference>
<evidence type="ECO:0000313" key="2">
    <source>
        <dbReference type="Proteomes" id="UP001139477"/>
    </source>
</evidence>
<sequence length="120" mass="13121">GRLAAQPSASPVEAAIEAAFYEASAAYRLRRWDGPMTLFRPPVTGRWHLAGGRVVDKDRQYVLDDNGWRDWAPALEVIEVPGDHDSMVLDPNAQALAARIRAVMAATETDAPTSRLHAAE</sequence>
<proteinExistence type="predicted"/>